<feature type="domain" description="ABC transporter" evidence="5">
    <location>
        <begin position="7"/>
        <end position="226"/>
    </location>
</feature>
<dbReference type="PANTHER" id="PTHR43335">
    <property type="entry name" value="ABC TRANSPORTER, ATP-BINDING PROTEIN"/>
    <property type="match status" value="1"/>
</dbReference>
<protein>
    <recommendedName>
        <fullName evidence="5">ABC transporter domain-containing protein</fullName>
    </recommendedName>
</protein>
<dbReference type="Proteomes" id="UP001165074">
    <property type="component" value="Unassembled WGS sequence"/>
</dbReference>
<dbReference type="EMBL" id="BSTK01000031">
    <property type="protein sequence ID" value="GLY92554.1"/>
    <property type="molecule type" value="Genomic_DNA"/>
</dbReference>
<keyword evidence="7" id="KW-1185">Reference proteome</keyword>
<name>A0A9W6SET4_9ACTN</name>
<evidence type="ECO:0000259" key="5">
    <source>
        <dbReference type="PROSITE" id="PS50893"/>
    </source>
</evidence>
<keyword evidence="2" id="KW-0813">Transport</keyword>
<reference evidence="6" key="1">
    <citation type="submission" date="2023-03" db="EMBL/GenBank/DDBJ databases">
        <title>Actinoallomurus iriomotensis NBRC 103684.</title>
        <authorList>
            <person name="Ichikawa N."/>
            <person name="Sato H."/>
            <person name="Tonouchi N."/>
        </authorList>
    </citation>
    <scope>NUCLEOTIDE SEQUENCE</scope>
    <source>
        <strain evidence="6">NBRC 103684</strain>
    </source>
</reference>
<evidence type="ECO:0000256" key="4">
    <source>
        <dbReference type="ARBA" id="ARBA00022840"/>
    </source>
</evidence>
<dbReference type="SMART" id="SM00382">
    <property type="entry name" value="AAA"/>
    <property type="match status" value="1"/>
</dbReference>
<proteinExistence type="inferred from homology"/>
<accession>A0A9W6SET4</accession>
<evidence type="ECO:0000256" key="2">
    <source>
        <dbReference type="ARBA" id="ARBA00022448"/>
    </source>
</evidence>
<dbReference type="InterPro" id="IPR027417">
    <property type="entry name" value="P-loop_NTPase"/>
</dbReference>
<dbReference type="AlphaFoldDB" id="A0A9W6SET4"/>
<evidence type="ECO:0000256" key="1">
    <source>
        <dbReference type="ARBA" id="ARBA00005417"/>
    </source>
</evidence>
<evidence type="ECO:0000256" key="3">
    <source>
        <dbReference type="ARBA" id="ARBA00022741"/>
    </source>
</evidence>
<dbReference type="GO" id="GO:0005524">
    <property type="term" value="F:ATP binding"/>
    <property type="evidence" value="ECO:0007669"/>
    <property type="project" value="UniProtKB-KW"/>
</dbReference>
<dbReference type="InterPro" id="IPR003593">
    <property type="entry name" value="AAA+_ATPase"/>
</dbReference>
<keyword evidence="3" id="KW-0547">Nucleotide-binding</keyword>
<organism evidence="6 7">
    <name type="scientific">Actinoallomurus iriomotensis</name>
    <dbReference type="NCBI Taxonomy" id="478107"/>
    <lineage>
        <taxon>Bacteria</taxon>
        <taxon>Bacillati</taxon>
        <taxon>Actinomycetota</taxon>
        <taxon>Actinomycetes</taxon>
        <taxon>Streptosporangiales</taxon>
        <taxon>Thermomonosporaceae</taxon>
        <taxon>Actinoallomurus</taxon>
    </lineage>
</organism>
<evidence type="ECO:0000313" key="7">
    <source>
        <dbReference type="Proteomes" id="UP001165074"/>
    </source>
</evidence>
<comment type="caution">
    <text evidence="6">The sequence shown here is derived from an EMBL/GenBank/DDBJ whole genome shotgun (WGS) entry which is preliminary data.</text>
</comment>
<keyword evidence="4" id="KW-0067">ATP-binding</keyword>
<dbReference type="GO" id="GO:0016887">
    <property type="term" value="F:ATP hydrolysis activity"/>
    <property type="evidence" value="ECO:0007669"/>
    <property type="project" value="InterPro"/>
</dbReference>
<dbReference type="Pfam" id="PF00005">
    <property type="entry name" value="ABC_tran"/>
    <property type="match status" value="1"/>
</dbReference>
<dbReference type="Gene3D" id="3.40.50.300">
    <property type="entry name" value="P-loop containing nucleotide triphosphate hydrolases"/>
    <property type="match status" value="1"/>
</dbReference>
<dbReference type="PANTHER" id="PTHR43335:SF4">
    <property type="entry name" value="ABC TRANSPORTER, ATP-BINDING PROTEIN"/>
    <property type="match status" value="1"/>
</dbReference>
<sequence>MNDESPVAVTGVTKKFRSATAVRSVSWSPQRGEVTALVGLNGAGKSTLMRVMTGLIKPTQGSVTVPAGQGRRPLSAMIEAPALFTGLTVRHNLRIHRILTGAYPDDVESVAALTRIEQVMSRRVRALSQGYRQRVAIAVALLGSPAVLLLDEPTNALDPEATADLRLMIRRIADRGTAVIVSTHMLRELEGVADTLAVLHDGQVLYDGPFTSFVGPPSLRVRAQDAEATARLTALLRDEGIPARQVTDGVRVPADGRDADRTARRIFTTAAASGIGLVELGHITPTLEEAFHAAISGARS</sequence>
<evidence type="ECO:0000313" key="6">
    <source>
        <dbReference type="EMBL" id="GLY92554.1"/>
    </source>
</evidence>
<dbReference type="RefSeq" id="WP_285584849.1">
    <property type="nucleotide sequence ID" value="NZ_BSTK01000031.1"/>
</dbReference>
<comment type="similarity">
    <text evidence="1">Belongs to the ABC transporter superfamily.</text>
</comment>
<gene>
    <name evidence="6" type="ORF">Airi02_104820</name>
</gene>
<dbReference type="PROSITE" id="PS50893">
    <property type="entry name" value="ABC_TRANSPORTER_2"/>
    <property type="match status" value="1"/>
</dbReference>
<dbReference type="InterPro" id="IPR003439">
    <property type="entry name" value="ABC_transporter-like_ATP-bd"/>
</dbReference>
<dbReference type="SUPFAM" id="SSF52540">
    <property type="entry name" value="P-loop containing nucleoside triphosphate hydrolases"/>
    <property type="match status" value="1"/>
</dbReference>